<gene>
    <name evidence="1" type="ORF">PFISCL1PPCAC_18153</name>
</gene>
<name>A0AAV5W7T9_9BILA</name>
<dbReference type="InterPro" id="IPR016187">
    <property type="entry name" value="CTDL_fold"/>
</dbReference>
<sequence length="118" mass="13367">LLLLTLQIQLVKGAFKCETNTWTLVGKYCYLIQDTPIGLSTTFDARQDYCKNKGSDLPCPETYREQFDLLNAVADKRGTYFDPFFIGLICNTSALHWAWIADYVTFAAGVGTFDDDQF</sequence>
<dbReference type="Proteomes" id="UP001432322">
    <property type="component" value="Unassembled WGS sequence"/>
</dbReference>
<dbReference type="SUPFAM" id="SSF56436">
    <property type="entry name" value="C-type lectin-like"/>
    <property type="match status" value="1"/>
</dbReference>
<evidence type="ECO:0008006" key="3">
    <source>
        <dbReference type="Google" id="ProtNLM"/>
    </source>
</evidence>
<comment type="caution">
    <text evidence="1">The sequence shown here is derived from an EMBL/GenBank/DDBJ whole genome shotgun (WGS) entry which is preliminary data.</text>
</comment>
<reference evidence="1" key="1">
    <citation type="submission" date="2023-10" db="EMBL/GenBank/DDBJ databases">
        <title>Genome assembly of Pristionchus species.</title>
        <authorList>
            <person name="Yoshida K."/>
            <person name="Sommer R.J."/>
        </authorList>
    </citation>
    <scope>NUCLEOTIDE SEQUENCE</scope>
    <source>
        <strain evidence="1">RS5133</strain>
    </source>
</reference>
<organism evidence="1 2">
    <name type="scientific">Pristionchus fissidentatus</name>
    <dbReference type="NCBI Taxonomy" id="1538716"/>
    <lineage>
        <taxon>Eukaryota</taxon>
        <taxon>Metazoa</taxon>
        <taxon>Ecdysozoa</taxon>
        <taxon>Nematoda</taxon>
        <taxon>Chromadorea</taxon>
        <taxon>Rhabditida</taxon>
        <taxon>Rhabditina</taxon>
        <taxon>Diplogasteromorpha</taxon>
        <taxon>Diplogasteroidea</taxon>
        <taxon>Neodiplogasteridae</taxon>
        <taxon>Pristionchus</taxon>
    </lineage>
</organism>
<keyword evidence="2" id="KW-1185">Reference proteome</keyword>
<accession>A0AAV5W7T9</accession>
<dbReference type="Gene3D" id="3.10.100.10">
    <property type="entry name" value="Mannose-Binding Protein A, subunit A"/>
    <property type="match status" value="1"/>
</dbReference>
<dbReference type="InterPro" id="IPR016186">
    <property type="entry name" value="C-type_lectin-like/link_sf"/>
</dbReference>
<protein>
    <recommendedName>
        <fullName evidence="3">C-type lectin domain-containing protein</fullName>
    </recommendedName>
</protein>
<dbReference type="CDD" id="cd00037">
    <property type="entry name" value="CLECT"/>
    <property type="match status" value="1"/>
</dbReference>
<proteinExistence type="predicted"/>
<dbReference type="EMBL" id="BTSY01000005">
    <property type="protein sequence ID" value="GMT26856.1"/>
    <property type="molecule type" value="Genomic_DNA"/>
</dbReference>
<evidence type="ECO:0000313" key="2">
    <source>
        <dbReference type="Proteomes" id="UP001432322"/>
    </source>
</evidence>
<evidence type="ECO:0000313" key="1">
    <source>
        <dbReference type="EMBL" id="GMT26856.1"/>
    </source>
</evidence>
<dbReference type="AlphaFoldDB" id="A0AAV5W7T9"/>
<feature type="non-terminal residue" evidence="1">
    <location>
        <position position="118"/>
    </location>
</feature>
<feature type="non-terminal residue" evidence="1">
    <location>
        <position position="1"/>
    </location>
</feature>